<keyword evidence="3" id="KW-1185">Reference proteome</keyword>
<dbReference type="EMBL" id="JAZAVJ010000219">
    <property type="protein sequence ID" value="KAK7403992.1"/>
    <property type="molecule type" value="Genomic_DNA"/>
</dbReference>
<evidence type="ECO:0000313" key="3">
    <source>
        <dbReference type="Proteomes" id="UP001498476"/>
    </source>
</evidence>
<protein>
    <recommendedName>
        <fullName evidence="1">AB hydrolase-1 domain-containing protein</fullName>
    </recommendedName>
</protein>
<evidence type="ECO:0000259" key="1">
    <source>
        <dbReference type="Pfam" id="PF00561"/>
    </source>
</evidence>
<dbReference type="InterPro" id="IPR050471">
    <property type="entry name" value="AB_hydrolase"/>
</dbReference>
<feature type="domain" description="AB hydrolase-1" evidence="1">
    <location>
        <begin position="59"/>
        <end position="200"/>
    </location>
</feature>
<proteinExistence type="predicted"/>
<dbReference type="Proteomes" id="UP001498476">
    <property type="component" value="Unassembled WGS sequence"/>
</dbReference>
<organism evidence="2 3">
    <name type="scientific">Neonectria punicea</name>
    <dbReference type="NCBI Taxonomy" id="979145"/>
    <lineage>
        <taxon>Eukaryota</taxon>
        <taxon>Fungi</taxon>
        <taxon>Dikarya</taxon>
        <taxon>Ascomycota</taxon>
        <taxon>Pezizomycotina</taxon>
        <taxon>Sordariomycetes</taxon>
        <taxon>Hypocreomycetidae</taxon>
        <taxon>Hypocreales</taxon>
        <taxon>Nectriaceae</taxon>
        <taxon>Neonectria</taxon>
    </lineage>
</organism>
<gene>
    <name evidence="2" type="ORF">QQX98_010219</name>
</gene>
<sequence length="351" mass="38528">MRRRHPPFPSIEETLNHPAYPTTVWALEPHSQGKFPAAKDRGGPVGIAWEIHGSGPIKLVLIMGLAGFKSAWQRQTKYFGHDRGDRYSVLILDNRGMGGSDKPLGRYSTSEMAKDVIEVLDHVGWTADREVNLAGISLGGMIAAEVAKVIPHRLQSLSLLCSSASVQNSKKLVDTVVERIGFLVPKSMERTIADTARQLFSAEWLAAPDAEALPVPGSTPRCGPPGAGPDHYRHFDSNFQRFQAQELAKRRNAAEFSVKGVLCQLLAAGWHHKTDEQMASIADAVGRERILVLHGTRDNMITLPNGERLIHAMQPGVGLIVEGLGHAAPVERVEWFNGVLEERLAVWSKLE</sequence>
<name>A0ABR1GQ17_9HYPO</name>
<reference evidence="2 3" key="1">
    <citation type="journal article" date="2025" name="Microbiol. Resour. Announc.">
        <title>Draft genome sequences for Neonectria magnoliae and Neonectria punicea, canker pathogens of Liriodendron tulipifera and Acer saccharum in West Virginia.</title>
        <authorList>
            <person name="Petronek H.M."/>
            <person name="Kasson M.T."/>
            <person name="Metheny A.M."/>
            <person name="Stauder C.M."/>
            <person name="Lovett B."/>
            <person name="Lynch S.C."/>
            <person name="Garnas J.R."/>
            <person name="Kasson L.R."/>
            <person name="Stajich J.E."/>
        </authorList>
    </citation>
    <scope>NUCLEOTIDE SEQUENCE [LARGE SCALE GENOMIC DNA]</scope>
    <source>
        <strain evidence="2 3">NRRL 64653</strain>
    </source>
</reference>
<evidence type="ECO:0000313" key="2">
    <source>
        <dbReference type="EMBL" id="KAK7403992.1"/>
    </source>
</evidence>
<accession>A0ABR1GQ17</accession>
<dbReference type="PANTHER" id="PTHR43433:SF5">
    <property type="entry name" value="AB HYDROLASE-1 DOMAIN-CONTAINING PROTEIN"/>
    <property type="match status" value="1"/>
</dbReference>
<dbReference type="Gene3D" id="3.40.50.1820">
    <property type="entry name" value="alpha/beta hydrolase"/>
    <property type="match status" value="1"/>
</dbReference>
<dbReference type="SUPFAM" id="SSF53474">
    <property type="entry name" value="alpha/beta-Hydrolases"/>
    <property type="match status" value="1"/>
</dbReference>
<comment type="caution">
    <text evidence="2">The sequence shown here is derived from an EMBL/GenBank/DDBJ whole genome shotgun (WGS) entry which is preliminary data.</text>
</comment>
<dbReference type="PANTHER" id="PTHR43433">
    <property type="entry name" value="HYDROLASE, ALPHA/BETA FOLD FAMILY PROTEIN"/>
    <property type="match status" value="1"/>
</dbReference>
<dbReference type="InterPro" id="IPR029058">
    <property type="entry name" value="AB_hydrolase_fold"/>
</dbReference>
<dbReference type="InterPro" id="IPR000073">
    <property type="entry name" value="AB_hydrolase_1"/>
</dbReference>
<dbReference type="Pfam" id="PF00561">
    <property type="entry name" value="Abhydrolase_1"/>
    <property type="match status" value="1"/>
</dbReference>